<dbReference type="InterPro" id="IPR014622">
    <property type="entry name" value="UCP036794_erythomycin"/>
</dbReference>
<dbReference type="AlphaFoldDB" id="A0AAX4HTZ6"/>
<accession>A0AAX4HTZ6</accession>
<dbReference type="Proteomes" id="UP001324634">
    <property type="component" value="Chromosome"/>
</dbReference>
<protein>
    <submittedName>
        <fullName evidence="1">Erythromycin esterase family protein</fullName>
    </submittedName>
</protein>
<dbReference type="PANTHER" id="PTHR31299">
    <property type="entry name" value="ESTERASE, PUTATIVE (AFU_ORTHOLOGUE AFUA_1G05850)-RELATED"/>
    <property type="match status" value="1"/>
</dbReference>
<dbReference type="EMBL" id="CP139487">
    <property type="protein sequence ID" value="WPU66697.1"/>
    <property type="molecule type" value="Genomic_DNA"/>
</dbReference>
<organism evidence="1 2">
    <name type="scientific">Peredibacter starrii</name>
    <dbReference type="NCBI Taxonomy" id="28202"/>
    <lineage>
        <taxon>Bacteria</taxon>
        <taxon>Pseudomonadati</taxon>
        <taxon>Bdellovibrionota</taxon>
        <taxon>Bacteriovoracia</taxon>
        <taxon>Bacteriovoracales</taxon>
        <taxon>Bacteriovoracaceae</taxon>
        <taxon>Peredibacter</taxon>
    </lineage>
</organism>
<dbReference type="RefSeq" id="WP_321399168.1">
    <property type="nucleotide sequence ID" value="NZ_CP139487.1"/>
</dbReference>
<name>A0AAX4HTZ6_9BACT</name>
<dbReference type="CDD" id="cd14728">
    <property type="entry name" value="Ere-like"/>
    <property type="match status" value="1"/>
</dbReference>
<dbReference type="KEGG" id="psti:SOO65_08055"/>
<dbReference type="Pfam" id="PF05139">
    <property type="entry name" value="Erythro_esteras"/>
    <property type="match status" value="1"/>
</dbReference>
<dbReference type="SUPFAM" id="SSF159501">
    <property type="entry name" value="EreA/ChaN-like"/>
    <property type="match status" value="1"/>
</dbReference>
<dbReference type="PIRSF" id="PIRSF036794">
    <property type="entry name" value="UCP_erythr_ester"/>
    <property type="match status" value="1"/>
</dbReference>
<dbReference type="InterPro" id="IPR007815">
    <property type="entry name" value="Emycin_Estase"/>
</dbReference>
<proteinExistence type="predicted"/>
<gene>
    <name evidence="1" type="ORF">SOO65_08055</name>
</gene>
<dbReference type="PANTHER" id="PTHR31299:SF0">
    <property type="entry name" value="ESTERASE, PUTATIVE (AFU_ORTHOLOGUE AFUA_1G05850)-RELATED"/>
    <property type="match status" value="1"/>
</dbReference>
<dbReference type="InterPro" id="IPR052036">
    <property type="entry name" value="Hydrolase/PRTase-associated"/>
</dbReference>
<reference evidence="1 2" key="1">
    <citation type="submission" date="2023-11" db="EMBL/GenBank/DDBJ databases">
        <title>Peredibacter starrii A3.12.</title>
        <authorList>
            <person name="Mitchell R.J."/>
        </authorList>
    </citation>
    <scope>NUCLEOTIDE SEQUENCE [LARGE SCALE GENOMIC DNA]</scope>
    <source>
        <strain evidence="1 2">A3.12</strain>
    </source>
</reference>
<keyword evidence="2" id="KW-1185">Reference proteome</keyword>
<sequence length="432" mass="49796">MDINQFQDEVLAIGNPVNNIDDLGPLIEKIKDKKIVMLGESSHGTEDFYRWRRIISHELITKFGFNFIAVEGDWPACERINKFIQEGSKTDTMTTINSFSRWPTWMWANTEILNLMDDLRDWNEHSEFSVGFHGLDVYSLYESLDEVLSILRTLDPKFGEEIKAYYTCFDPYRHDEKAYARSLVHHNPGCKQEVATALQKILEKKLSDGSKVMNAVQNARIIQNGEHYYHVMMSMEEDSWNVRDRHMMETLSMLLNYYGAQSKAIVWAHNTHIGDYRATDMVNYGQINIGGLARQEYGGDKVALVGFTTYQGEVIASHAWDGPTEVMNVPSAKAESLESYLHSCVGLMENENFYLDFSDLNINSEFYNLTSHRAIGVVYDPERERRGNYVPTIPGKRYDALFFINRSEALTPLEVKFQPDKMPETYPYGSRI</sequence>
<evidence type="ECO:0000313" key="1">
    <source>
        <dbReference type="EMBL" id="WPU66697.1"/>
    </source>
</evidence>
<dbReference type="GO" id="GO:0046677">
    <property type="term" value="P:response to antibiotic"/>
    <property type="evidence" value="ECO:0007669"/>
    <property type="project" value="InterPro"/>
</dbReference>
<evidence type="ECO:0000313" key="2">
    <source>
        <dbReference type="Proteomes" id="UP001324634"/>
    </source>
</evidence>
<dbReference type="Gene3D" id="3.40.1660.10">
    <property type="entry name" value="EreA-like (biosynthetic domain)"/>
    <property type="match status" value="1"/>
</dbReference>
<dbReference type="Gene3D" id="1.20.1440.30">
    <property type="entry name" value="Biosynthetic Protein domain"/>
    <property type="match status" value="1"/>
</dbReference>
<dbReference type="Gene3D" id="3.30.1870.10">
    <property type="entry name" value="EreA-like, domain 2"/>
    <property type="match status" value="1"/>
</dbReference>